<organism evidence="1">
    <name type="scientific">viral metagenome</name>
    <dbReference type="NCBI Taxonomy" id="1070528"/>
    <lineage>
        <taxon>unclassified sequences</taxon>
        <taxon>metagenomes</taxon>
        <taxon>organismal metagenomes</taxon>
    </lineage>
</organism>
<protein>
    <submittedName>
        <fullName evidence="1">Uncharacterized protein</fullName>
    </submittedName>
</protein>
<gene>
    <name evidence="1" type="ORF">MM415B01412_0007</name>
</gene>
<dbReference type="EMBL" id="MT141337">
    <property type="protein sequence ID" value="QJA58725.1"/>
    <property type="molecule type" value="Genomic_DNA"/>
</dbReference>
<accession>A0A6M3IN49</accession>
<dbReference type="AlphaFoldDB" id="A0A6M3IN49"/>
<sequence length="60" mass="6703">MRNVKIEATKKTIVITIDRESTEWTSGSGKSLMLASTEGNVEVPGTEYKVGLNLYRKNEQ</sequence>
<reference evidence="1" key="1">
    <citation type="submission" date="2020-03" db="EMBL/GenBank/DDBJ databases">
        <title>The deep terrestrial virosphere.</title>
        <authorList>
            <person name="Holmfeldt K."/>
            <person name="Nilsson E."/>
            <person name="Simone D."/>
            <person name="Lopez-Fernandez M."/>
            <person name="Wu X."/>
            <person name="de Brujin I."/>
            <person name="Lundin D."/>
            <person name="Andersson A."/>
            <person name="Bertilsson S."/>
            <person name="Dopson M."/>
        </authorList>
    </citation>
    <scope>NUCLEOTIDE SEQUENCE</scope>
    <source>
        <strain evidence="1">MM415B01412</strain>
    </source>
</reference>
<evidence type="ECO:0000313" key="1">
    <source>
        <dbReference type="EMBL" id="QJA58725.1"/>
    </source>
</evidence>
<name>A0A6M3IN49_9ZZZZ</name>
<proteinExistence type="predicted"/>